<evidence type="ECO:0000313" key="3">
    <source>
        <dbReference type="Proteomes" id="UP000621500"/>
    </source>
</evidence>
<comment type="caution">
    <text evidence="2">The sequence shown here is derived from an EMBL/GenBank/DDBJ whole genome shotgun (WGS) entry which is preliminary data.</text>
</comment>
<reference evidence="2 3" key="1">
    <citation type="submission" date="2021-01" db="EMBL/GenBank/DDBJ databases">
        <title>Whole genome shotgun sequence of Plantactinospora mayteni NBRC 109088.</title>
        <authorList>
            <person name="Komaki H."/>
            <person name="Tamura T."/>
        </authorList>
    </citation>
    <scope>NUCLEOTIDE SEQUENCE [LARGE SCALE GENOMIC DNA]</scope>
    <source>
        <strain evidence="2 3">NBRC 109088</strain>
    </source>
</reference>
<keyword evidence="1" id="KW-1133">Transmembrane helix</keyword>
<dbReference type="Proteomes" id="UP000621500">
    <property type="component" value="Unassembled WGS sequence"/>
</dbReference>
<keyword evidence="1" id="KW-0812">Transmembrane</keyword>
<protein>
    <submittedName>
        <fullName evidence="2">Uncharacterized protein</fullName>
    </submittedName>
</protein>
<dbReference type="EMBL" id="BONX01000080">
    <property type="protein sequence ID" value="GIH01669.1"/>
    <property type="molecule type" value="Genomic_DNA"/>
</dbReference>
<accession>A0ABQ4F430</accession>
<feature type="transmembrane region" description="Helical" evidence="1">
    <location>
        <begin position="54"/>
        <end position="75"/>
    </location>
</feature>
<gene>
    <name evidence="2" type="ORF">Pma05_82410</name>
</gene>
<keyword evidence="3" id="KW-1185">Reference proteome</keyword>
<proteinExistence type="predicted"/>
<evidence type="ECO:0000256" key="1">
    <source>
        <dbReference type="SAM" id="Phobius"/>
    </source>
</evidence>
<sequence>MSEENHGVEGATVETSGHSQVVIVDSAELDAVRELATAHDVGVREVPRRGVEPLTMVTLLLVGPVVAVSAVIRVLEQRRGGQVIDLRRNAPKAFYRTPDVLYGMVIIITAKGKITVRVSTPETMFDKVISSMPALLSDRGGRADAIAQAVSDKFGPSVEVYSDTSADGEK</sequence>
<organism evidence="2 3">
    <name type="scientific">Plantactinospora mayteni</name>
    <dbReference type="NCBI Taxonomy" id="566021"/>
    <lineage>
        <taxon>Bacteria</taxon>
        <taxon>Bacillati</taxon>
        <taxon>Actinomycetota</taxon>
        <taxon>Actinomycetes</taxon>
        <taxon>Micromonosporales</taxon>
        <taxon>Micromonosporaceae</taxon>
        <taxon>Plantactinospora</taxon>
    </lineage>
</organism>
<name>A0ABQ4F430_9ACTN</name>
<keyword evidence="1" id="KW-0472">Membrane</keyword>
<evidence type="ECO:0000313" key="2">
    <source>
        <dbReference type="EMBL" id="GIH01669.1"/>
    </source>
</evidence>